<evidence type="ECO:0000259" key="7">
    <source>
        <dbReference type="Pfam" id="PF00460"/>
    </source>
</evidence>
<comment type="subunit">
    <text evidence="6">The basal body constitutes a major portion of the flagellar organelle and consists of a number of rings mounted on a central rod.</text>
</comment>
<evidence type="ECO:0000313" key="8">
    <source>
        <dbReference type="EMBL" id="CBX29790.1"/>
    </source>
</evidence>
<reference evidence="8" key="1">
    <citation type="journal article" date="2011" name="Environ. Microbiol.">
        <title>Genomic insights into the metabolic potential of the polycyclic aromatic hydrocarbon degrading sulfate-reducing Deltaproteobacterium N47.</title>
        <authorList>
            <person name="Bergmann F."/>
            <person name="Selesi D."/>
            <person name="Weinmaier T."/>
            <person name="Tischler P."/>
            <person name="Rattei T."/>
            <person name="Meckenstock R.U."/>
        </authorList>
    </citation>
    <scope>NUCLEOTIDE SEQUENCE</scope>
</reference>
<organism evidence="8">
    <name type="scientific">uncultured Desulfobacterium sp</name>
    <dbReference type="NCBI Taxonomy" id="201089"/>
    <lineage>
        <taxon>Bacteria</taxon>
        <taxon>Pseudomonadati</taxon>
        <taxon>Thermodesulfobacteriota</taxon>
        <taxon>Desulfobacteria</taxon>
        <taxon>Desulfobacterales</taxon>
        <taxon>Desulfobacteriaceae</taxon>
        <taxon>Desulfobacterium</taxon>
        <taxon>environmental samples</taxon>
    </lineage>
</organism>
<keyword evidence="4 6" id="KW-0975">Bacterial flagellum</keyword>
<evidence type="ECO:0000256" key="4">
    <source>
        <dbReference type="ARBA" id="ARBA00023143"/>
    </source>
</evidence>
<evidence type="ECO:0000256" key="6">
    <source>
        <dbReference type="PIRNR" id="PIRNR002889"/>
    </source>
</evidence>
<protein>
    <recommendedName>
        <fullName evidence="3 6">Flagellar basal body rod protein FlgB</fullName>
    </recommendedName>
</protein>
<dbReference type="PIRSF" id="PIRSF002889">
    <property type="entry name" value="Rod_FlgB"/>
    <property type="match status" value="1"/>
</dbReference>
<dbReference type="GO" id="GO:0071973">
    <property type="term" value="P:bacterial-type flagellum-dependent cell motility"/>
    <property type="evidence" value="ECO:0007669"/>
    <property type="project" value="InterPro"/>
</dbReference>
<evidence type="ECO:0000256" key="5">
    <source>
        <dbReference type="ARBA" id="ARBA00024934"/>
    </source>
</evidence>
<name>E1YGU6_9BACT</name>
<feature type="domain" description="Flagellar basal body rod protein N-terminal" evidence="7">
    <location>
        <begin position="22"/>
        <end position="41"/>
    </location>
</feature>
<evidence type="ECO:0000256" key="3">
    <source>
        <dbReference type="ARBA" id="ARBA00014376"/>
    </source>
</evidence>
<dbReference type="EMBL" id="FR695873">
    <property type="protein sequence ID" value="CBX29790.1"/>
    <property type="molecule type" value="Genomic_DNA"/>
</dbReference>
<sequence length="135" mass="15033">MPLNLSFGNIFNILENAIGVAYQRQNTISSNISNLETPGYRPKDIDFKAAMAKAIGSESQISLSGTNAGHIDLYNEANQEAEAFEEESDWNGVNYVSIDKMVNRMTENNLIYKTAAEVMLRKISLIKEVIREGGR</sequence>
<proteinExistence type="inferred from homology"/>
<comment type="similarity">
    <text evidence="2 6">Belongs to the flagella basal body rod proteins family.</text>
</comment>
<dbReference type="Pfam" id="PF00460">
    <property type="entry name" value="Flg_bb_rod"/>
    <property type="match status" value="1"/>
</dbReference>
<gene>
    <name evidence="8" type="ORF">N47_F14850</name>
</gene>
<comment type="function">
    <text evidence="5 6">Structural component of flagellum, the bacterial motility apparatus. Part of the rod structure of flagellar basal body.</text>
</comment>
<dbReference type="PROSITE" id="PS00588">
    <property type="entry name" value="FLAGELLA_BB_ROD"/>
    <property type="match status" value="1"/>
</dbReference>
<dbReference type="InterPro" id="IPR006300">
    <property type="entry name" value="FlgB"/>
</dbReference>
<dbReference type="InterPro" id="IPR019776">
    <property type="entry name" value="Flagellar_basal_body_rod_CS"/>
</dbReference>
<dbReference type="GO" id="GO:0030694">
    <property type="term" value="C:bacterial-type flagellum basal body, rod"/>
    <property type="evidence" value="ECO:0007669"/>
    <property type="project" value="InterPro"/>
</dbReference>
<accession>E1YGU6</accession>
<evidence type="ECO:0000256" key="2">
    <source>
        <dbReference type="ARBA" id="ARBA00009677"/>
    </source>
</evidence>
<comment type="subcellular location">
    <subcellularLocation>
        <location evidence="1 6">Bacterial flagellum basal body</location>
    </subcellularLocation>
</comment>
<dbReference type="NCBIfam" id="TIGR01396">
    <property type="entry name" value="FlgB"/>
    <property type="match status" value="1"/>
</dbReference>
<evidence type="ECO:0000256" key="1">
    <source>
        <dbReference type="ARBA" id="ARBA00004117"/>
    </source>
</evidence>
<dbReference type="AlphaFoldDB" id="E1YGU6"/>
<dbReference type="InterPro" id="IPR001444">
    <property type="entry name" value="Flag_bb_rod_N"/>
</dbReference>